<reference evidence="2" key="1">
    <citation type="submission" date="2018-06" db="EMBL/GenBank/DDBJ databases">
        <authorList>
            <person name="Zhirakovskaya E."/>
        </authorList>
    </citation>
    <scope>NUCLEOTIDE SEQUENCE</scope>
</reference>
<dbReference type="Pfam" id="PF01323">
    <property type="entry name" value="DSBA"/>
    <property type="match status" value="1"/>
</dbReference>
<dbReference type="EMBL" id="UOEO01000091">
    <property type="protein sequence ID" value="VAW18510.1"/>
    <property type="molecule type" value="Genomic_DNA"/>
</dbReference>
<evidence type="ECO:0000259" key="1">
    <source>
        <dbReference type="Pfam" id="PF01323"/>
    </source>
</evidence>
<name>A0A3B0TP95_9ZZZZ</name>
<dbReference type="InterPro" id="IPR036249">
    <property type="entry name" value="Thioredoxin-like_sf"/>
</dbReference>
<dbReference type="InterPro" id="IPR001853">
    <property type="entry name" value="DSBA-like_thioredoxin_dom"/>
</dbReference>
<sequence length="232" mass="26685">MSPIRISYYSDVLCIWAYASQRRLEQLVASFGDQISIETRYCSVFPDVWGKIEDKWGKRGGFEGFGRHSLEVAQKFEHIKVNERIWLDARPRTSASPHLFLKAIEAIEADQLGPELEKQPYLERLSSRAAWAMRLKFFAQGKDIANWQVHSEIAAEIGVDYDLVEEKIRSSEALALLAIDYDLSRKNNVEGSPTFIMNEGRQKLFGNVGYRLLEANVKELLRNHSREEASWC</sequence>
<proteinExistence type="predicted"/>
<evidence type="ECO:0000313" key="2">
    <source>
        <dbReference type="EMBL" id="VAW18510.1"/>
    </source>
</evidence>
<dbReference type="GO" id="GO:0016491">
    <property type="term" value="F:oxidoreductase activity"/>
    <property type="evidence" value="ECO:0007669"/>
    <property type="project" value="InterPro"/>
</dbReference>
<gene>
    <name evidence="2" type="ORF">MNBD_ALPHA12-2225</name>
</gene>
<feature type="domain" description="DSBA-like thioredoxin" evidence="1">
    <location>
        <begin position="129"/>
        <end position="215"/>
    </location>
</feature>
<dbReference type="AlphaFoldDB" id="A0A3B0TP95"/>
<dbReference type="Gene3D" id="3.40.30.10">
    <property type="entry name" value="Glutaredoxin"/>
    <property type="match status" value="1"/>
</dbReference>
<organism evidence="2">
    <name type="scientific">hydrothermal vent metagenome</name>
    <dbReference type="NCBI Taxonomy" id="652676"/>
    <lineage>
        <taxon>unclassified sequences</taxon>
        <taxon>metagenomes</taxon>
        <taxon>ecological metagenomes</taxon>
    </lineage>
</organism>
<accession>A0A3B0TP95</accession>
<protein>
    <submittedName>
        <fullName evidence="2">DsbA-like thioredoxin domain protein</fullName>
    </submittedName>
</protein>
<dbReference type="SUPFAM" id="SSF52833">
    <property type="entry name" value="Thioredoxin-like"/>
    <property type="match status" value="1"/>
</dbReference>